<evidence type="ECO:0000313" key="7">
    <source>
        <dbReference type="EMBL" id="GAI30112.1"/>
    </source>
</evidence>
<dbReference type="GO" id="GO:0004349">
    <property type="term" value="F:glutamate 5-kinase activity"/>
    <property type="evidence" value="ECO:0007669"/>
    <property type="project" value="TreeGrafter"/>
</dbReference>
<feature type="transmembrane region" description="Helical" evidence="5">
    <location>
        <begin position="16"/>
        <end position="33"/>
    </location>
</feature>
<evidence type="ECO:0000256" key="1">
    <source>
        <dbReference type="ARBA" id="ARBA00022679"/>
    </source>
</evidence>
<evidence type="ECO:0000256" key="4">
    <source>
        <dbReference type="ARBA" id="ARBA00022840"/>
    </source>
</evidence>
<feature type="non-terminal residue" evidence="7">
    <location>
        <position position="1"/>
    </location>
</feature>
<dbReference type="EMBL" id="BARV01014188">
    <property type="protein sequence ID" value="GAI30112.1"/>
    <property type="molecule type" value="Genomic_DNA"/>
</dbReference>
<dbReference type="InterPro" id="IPR036393">
    <property type="entry name" value="AceGlu_kinase-like_sf"/>
</dbReference>
<feature type="non-terminal residue" evidence="7">
    <location>
        <position position="81"/>
    </location>
</feature>
<sequence length="81" mass="8754">RIAAQISSLLKTGRQIVIITSGAIGMGAGRLALTARVKDTKMRQACAAIGQPLLMAEWRKSFLRYDVNVAQVLLTAEVLDN</sequence>
<dbReference type="InterPro" id="IPR001048">
    <property type="entry name" value="Asp/Glu/Uridylate_kinase"/>
</dbReference>
<dbReference type="PRINTS" id="PR00474">
    <property type="entry name" value="GLU5KINASE"/>
</dbReference>
<dbReference type="PANTHER" id="PTHR43654:SF3">
    <property type="entry name" value="GLUTAMATE 5-KINASE"/>
    <property type="match status" value="1"/>
</dbReference>
<evidence type="ECO:0000256" key="2">
    <source>
        <dbReference type="ARBA" id="ARBA00022741"/>
    </source>
</evidence>
<keyword evidence="5" id="KW-0812">Transmembrane</keyword>
<evidence type="ECO:0000259" key="6">
    <source>
        <dbReference type="Pfam" id="PF00696"/>
    </source>
</evidence>
<organism evidence="7">
    <name type="scientific">marine sediment metagenome</name>
    <dbReference type="NCBI Taxonomy" id="412755"/>
    <lineage>
        <taxon>unclassified sequences</taxon>
        <taxon>metagenomes</taxon>
        <taxon>ecological metagenomes</taxon>
    </lineage>
</organism>
<dbReference type="Pfam" id="PF00696">
    <property type="entry name" value="AA_kinase"/>
    <property type="match status" value="1"/>
</dbReference>
<dbReference type="GO" id="GO:0005524">
    <property type="term" value="F:ATP binding"/>
    <property type="evidence" value="ECO:0007669"/>
    <property type="project" value="UniProtKB-KW"/>
</dbReference>
<accession>X1MEN5</accession>
<keyword evidence="4" id="KW-0067">ATP-binding</keyword>
<dbReference type="AlphaFoldDB" id="X1MEN5"/>
<feature type="domain" description="Aspartate/glutamate/uridylate kinase" evidence="6">
    <location>
        <begin position="1"/>
        <end position="76"/>
    </location>
</feature>
<dbReference type="GO" id="GO:0005829">
    <property type="term" value="C:cytosol"/>
    <property type="evidence" value="ECO:0007669"/>
    <property type="project" value="TreeGrafter"/>
</dbReference>
<evidence type="ECO:0000256" key="3">
    <source>
        <dbReference type="ARBA" id="ARBA00022777"/>
    </source>
</evidence>
<comment type="caution">
    <text evidence="7">The sequence shown here is derived from an EMBL/GenBank/DDBJ whole genome shotgun (WGS) entry which is preliminary data.</text>
</comment>
<gene>
    <name evidence="7" type="ORF">S06H3_25001</name>
</gene>
<keyword evidence="5" id="KW-0472">Membrane</keyword>
<reference evidence="7" key="1">
    <citation type="journal article" date="2014" name="Front. Microbiol.">
        <title>High frequency of phylogenetically diverse reductive dehalogenase-homologous genes in deep subseafloor sedimentary metagenomes.</title>
        <authorList>
            <person name="Kawai M."/>
            <person name="Futagami T."/>
            <person name="Toyoda A."/>
            <person name="Takaki Y."/>
            <person name="Nishi S."/>
            <person name="Hori S."/>
            <person name="Arai W."/>
            <person name="Tsubouchi T."/>
            <person name="Morono Y."/>
            <person name="Uchiyama I."/>
            <person name="Ito T."/>
            <person name="Fujiyama A."/>
            <person name="Inagaki F."/>
            <person name="Takami H."/>
        </authorList>
    </citation>
    <scope>NUCLEOTIDE SEQUENCE</scope>
    <source>
        <strain evidence="7">Expedition CK06-06</strain>
    </source>
</reference>
<keyword evidence="5" id="KW-1133">Transmembrane helix</keyword>
<keyword evidence="2" id="KW-0547">Nucleotide-binding</keyword>
<evidence type="ECO:0000256" key="5">
    <source>
        <dbReference type="SAM" id="Phobius"/>
    </source>
</evidence>
<proteinExistence type="predicted"/>
<name>X1MEN5_9ZZZZ</name>
<dbReference type="PANTHER" id="PTHR43654">
    <property type="entry name" value="GLUTAMATE 5-KINASE"/>
    <property type="match status" value="1"/>
</dbReference>
<dbReference type="SUPFAM" id="SSF53633">
    <property type="entry name" value="Carbamate kinase-like"/>
    <property type="match status" value="1"/>
</dbReference>
<dbReference type="Gene3D" id="3.40.1160.10">
    <property type="entry name" value="Acetylglutamate kinase-like"/>
    <property type="match status" value="1"/>
</dbReference>
<keyword evidence="1" id="KW-0808">Transferase</keyword>
<dbReference type="InterPro" id="IPR001057">
    <property type="entry name" value="Glu/AcGlu_kinase"/>
</dbReference>
<protein>
    <recommendedName>
        <fullName evidence="6">Aspartate/glutamate/uridylate kinase domain-containing protein</fullName>
    </recommendedName>
</protein>
<keyword evidence="3" id="KW-0418">Kinase</keyword>